<reference evidence="2 3" key="1">
    <citation type="submission" date="2023-07" db="EMBL/GenBank/DDBJ databases">
        <title>Sequencing the genomes of 1000 actinobacteria strains.</title>
        <authorList>
            <person name="Klenk H.-P."/>
        </authorList>
    </citation>
    <scope>NUCLEOTIDE SEQUENCE [LARGE SCALE GENOMIC DNA]</scope>
    <source>
        <strain evidence="2 3">DSM 44508</strain>
    </source>
</reference>
<accession>A0ABU2B5K8</accession>
<dbReference type="EMBL" id="JAVDYF010000001">
    <property type="protein sequence ID" value="MDR7353895.1"/>
    <property type="molecule type" value="Genomic_DNA"/>
</dbReference>
<protein>
    <submittedName>
        <fullName evidence="2">ABC-2 type transport system permease protein</fullName>
    </submittedName>
</protein>
<feature type="transmembrane region" description="Helical" evidence="1">
    <location>
        <begin position="149"/>
        <end position="171"/>
    </location>
</feature>
<name>A0ABU2B5K8_9CORY</name>
<organism evidence="2 3">
    <name type="scientific">Corynebacterium felinum</name>
    <dbReference type="NCBI Taxonomy" id="131318"/>
    <lineage>
        <taxon>Bacteria</taxon>
        <taxon>Bacillati</taxon>
        <taxon>Actinomycetota</taxon>
        <taxon>Actinomycetes</taxon>
        <taxon>Mycobacteriales</taxon>
        <taxon>Corynebacteriaceae</taxon>
        <taxon>Corynebacterium</taxon>
    </lineage>
</organism>
<keyword evidence="1" id="KW-0472">Membrane</keyword>
<comment type="caution">
    <text evidence="2">The sequence shown here is derived from an EMBL/GenBank/DDBJ whole genome shotgun (WGS) entry which is preliminary data.</text>
</comment>
<dbReference type="Proteomes" id="UP001183619">
    <property type="component" value="Unassembled WGS sequence"/>
</dbReference>
<keyword evidence="1" id="KW-0812">Transmembrane</keyword>
<feature type="transmembrane region" description="Helical" evidence="1">
    <location>
        <begin position="55"/>
        <end position="77"/>
    </location>
</feature>
<evidence type="ECO:0000313" key="3">
    <source>
        <dbReference type="Proteomes" id="UP001183619"/>
    </source>
</evidence>
<evidence type="ECO:0000313" key="2">
    <source>
        <dbReference type="EMBL" id="MDR7353895.1"/>
    </source>
</evidence>
<keyword evidence="1" id="KW-1133">Transmembrane helix</keyword>
<feature type="transmembrane region" description="Helical" evidence="1">
    <location>
        <begin position="17"/>
        <end position="35"/>
    </location>
</feature>
<gene>
    <name evidence="2" type="ORF">J2S37_000433</name>
</gene>
<evidence type="ECO:0000256" key="1">
    <source>
        <dbReference type="SAM" id="Phobius"/>
    </source>
</evidence>
<sequence length="254" mass="27886">MLNTIRSEWTKLSSTKALYWTTGVFVALCWLYAGIVGYNVEPDPTALGIPILYPAQVLAAVSSLGLIVVAIQAIMVFTAEYRHNYASVTFLATPNRVQVTVAKWVLYSVFTAVLTFVTTIGALYVAKMLASDVASSTLRVFEDDNVRRYLWMLPLANVLAVTFSQGVAMLLRQTAGAVALMSVWIVALENLLGLIPKVGEYVVKYGPFSNLFAFSARKSIVDIPWGHVGSGVYFMIWAAVLLIAGMWMIKVRDA</sequence>
<feature type="transmembrane region" description="Helical" evidence="1">
    <location>
        <begin position="104"/>
        <end position="129"/>
    </location>
</feature>
<keyword evidence="3" id="KW-1185">Reference proteome</keyword>
<proteinExistence type="predicted"/>
<feature type="transmembrane region" description="Helical" evidence="1">
    <location>
        <begin position="178"/>
        <end position="195"/>
    </location>
</feature>
<feature type="transmembrane region" description="Helical" evidence="1">
    <location>
        <begin position="231"/>
        <end position="249"/>
    </location>
</feature>
<dbReference type="RefSeq" id="WP_277103822.1">
    <property type="nucleotide sequence ID" value="NZ_BAAAJS010000014.1"/>
</dbReference>